<evidence type="ECO:0000256" key="1">
    <source>
        <dbReference type="ARBA" id="ARBA00023015"/>
    </source>
</evidence>
<feature type="domain" description="DmsR-like N-terminal" evidence="4">
    <location>
        <begin position="1"/>
        <end position="146"/>
    </location>
</feature>
<organism evidence="5 6">
    <name type="scientific">Natronosalvus hydrolyticus</name>
    <dbReference type="NCBI Taxonomy" id="2979988"/>
    <lineage>
        <taxon>Archaea</taxon>
        <taxon>Methanobacteriati</taxon>
        <taxon>Methanobacteriota</taxon>
        <taxon>Stenosarchaea group</taxon>
        <taxon>Halobacteria</taxon>
        <taxon>Halobacteriales</taxon>
        <taxon>Natrialbaceae</taxon>
        <taxon>Natronosalvus</taxon>
    </lineage>
</organism>
<protein>
    <submittedName>
        <fullName evidence="5">Helix-turn-helix domain-containing protein</fullName>
    </submittedName>
</protein>
<feature type="domain" description="HTH bat-type" evidence="3">
    <location>
        <begin position="164"/>
        <end position="215"/>
    </location>
</feature>
<keyword evidence="6" id="KW-1185">Reference proteome</keyword>
<dbReference type="Pfam" id="PF24277">
    <property type="entry name" value="DmsR_N"/>
    <property type="match status" value="1"/>
</dbReference>
<reference evidence="5 6" key="1">
    <citation type="submission" date="2022-09" db="EMBL/GenBank/DDBJ databases">
        <title>Enrichment on poylsaccharides allowed isolation of novel metabolic and taxonomic groups of Haloarchaea.</title>
        <authorList>
            <person name="Sorokin D.Y."/>
            <person name="Elcheninov A.G."/>
            <person name="Khizhniak T.V."/>
            <person name="Kolganova T.V."/>
            <person name="Kublanov I.V."/>
        </authorList>
    </citation>
    <scope>NUCLEOTIDE SEQUENCE [LARGE SCALE GENOMIC DNA]</scope>
    <source>
        <strain evidence="5 6">AArc-curdl1</strain>
    </source>
</reference>
<dbReference type="PANTHER" id="PTHR34236">
    <property type="entry name" value="DIMETHYL SULFOXIDE REDUCTASE TRANSCRIPTIONAL ACTIVATOR"/>
    <property type="match status" value="1"/>
</dbReference>
<dbReference type="InterPro" id="IPR056433">
    <property type="entry name" value="DmsR-like_N"/>
</dbReference>
<evidence type="ECO:0000259" key="4">
    <source>
        <dbReference type="Pfam" id="PF24277"/>
    </source>
</evidence>
<proteinExistence type="predicted"/>
<gene>
    <name evidence="5" type="ORF">OB919_14720</name>
</gene>
<name>A0AAP2Z9T4_9EURY</name>
<evidence type="ECO:0000313" key="5">
    <source>
        <dbReference type="EMBL" id="MCU4753216.1"/>
    </source>
</evidence>
<dbReference type="AlphaFoldDB" id="A0AAP2Z9T4"/>
<dbReference type="PANTHER" id="PTHR34236:SF1">
    <property type="entry name" value="DIMETHYL SULFOXIDE REDUCTASE TRANSCRIPTIONAL ACTIVATOR"/>
    <property type="match status" value="1"/>
</dbReference>
<dbReference type="Pfam" id="PF04967">
    <property type="entry name" value="HTH_10"/>
    <property type="match status" value="1"/>
</dbReference>
<evidence type="ECO:0000259" key="3">
    <source>
        <dbReference type="Pfam" id="PF04967"/>
    </source>
</evidence>
<dbReference type="InterPro" id="IPR007050">
    <property type="entry name" value="HTH_bacterioopsin"/>
</dbReference>
<dbReference type="Proteomes" id="UP001321047">
    <property type="component" value="Unassembled WGS sequence"/>
</dbReference>
<dbReference type="EMBL" id="JAOPJZ010000014">
    <property type="protein sequence ID" value="MCU4753216.1"/>
    <property type="molecule type" value="Genomic_DNA"/>
</dbReference>
<comment type="caution">
    <text evidence="5">The sequence shown here is derived from an EMBL/GenBank/DDBJ whole genome shotgun (WGS) entry which is preliminary data.</text>
</comment>
<keyword evidence="2" id="KW-0804">Transcription</keyword>
<evidence type="ECO:0000313" key="6">
    <source>
        <dbReference type="Proteomes" id="UP001321047"/>
    </source>
</evidence>
<keyword evidence="1" id="KW-0805">Transcription regulation</keyword>
<accession>A0AAP2Z9T4</accession>
<sequence length="225" mass="24435">MDGSIRMSIEIAAPGDCPVARASARNDLTVPSVTRSTERNERGQLTEEFTVPTDDIDQPDRVAAGLETGGHIFTDGREEIYRFSRDPDVTCVCACIEGFGWPVSDIHAFDGVLAVTCYVPSVDQLRLLISTLRDRFDGVHVKRLQHAGNAGTIGDDVPLEALGLTDRQREVLETALEMGYFNYPRDANAGEVADALEIARSTFSEHLAVGQRKLIGAVLESESAA</sequence>
<dbReference type="RefSeq" id="WP_342809537.1">
    <property type="nucleotide sequence ID" value="NZ_JAOPJZ010000014.1"/>
</dbReference>
<evidence type="ECO:0000256" key="2">
    <source>
        <dbReference type="ARBA" id="ARBA00023163"/>
    </source>
</evidence>